<feature type="compositionally biased region" description="Basic and acidic residues" evidence="2">
    <location>
        <begin position="544"/>
        <end position="555"/>
    </location>
</feature>
<gene>
    <name evidence="4" type="ORF">MAR_011049</name>
</gene>
<dbReference type="Proteomes" id="UP001164746">
    <property type="component" value="Chromosome 14"/>
</dbReference>
<feature type="region of interest" description="Disordered" evidence="2">
    <location>
        <begin position="820"/>
        <end position="864"/>
    </location>
</feature>
<dbReference type="EMBL" id="CP111025">
    <property type="protein sequence ID" value="WAR25345.1"/>
    <property type="molecule type" value="Genomic_DNA"/>
</dbReference>
<keyword evidence="5" id="KW-1185">Reference proteome</keyword>
<feature type="domain" description="Rab-GAP TBC" evidence="3">
    <location>
        <begin position="199"/>
        <end position="409"/>
    </location>
</feature>
<dbReference type="SMART" id="SM00164">
    <property type="entry name" value="TBC"/>
    <property type="match status" value="1"/>
</dbReference>
<sequence>MAGFYGIESQREVIRVHVKKSDGLLQPEFKKFSIDPQITSFEMLQNLLAKAFDIQSDFTISYASQDGGQDVYLSMLSDWDMDAAFQNASDPCLKLKVDLKPFDDALEDWDIIAPVEIPQYRMTFLDRSNFFGNITGTISNKMGKTVNQVQRAIGMKTEDEQQYRPVKAPMSDMEFRNYMDSDGHMVKPGEFRLSIYQGGVENSLRRVVWRHLLNIYPESMSGRERFAYMKKKENEYFELRDKWRQLFNERKVSEDIIHVATLVKKDVLRTDRGHKYYSGGDDSKNLIALYNLLVTYALTHPEVSYCQGMSDIASPILVVQKEEAQAYLCFCGLMKRLRSNFLYDGEAITTKLQHLSLLVQFYDPVFHSYMKEHGADDLFFCYRWLLLELKREFPFEDALYMLEVMWSTLPPNPPEEELTLTDSDYCPSLLVTVSPNSPSFAVKTQYSHLLAKRRLSTIVKDNSGLTAHSPKTGMASPKTATLILENGLDDKLQTVKEERSESKMSSNTDNLDFEPSMRKTGSMDGKIVTKNHPTDDENIPGILKQKEDILSKPDDALNNANSEIRDDTSESITYNEQNVMDCVKHNDLKKERKDEMCKSDDKSRDSSEGSSPSEKWSSYYSPPMSLPSDNGQLISSSVSSASYLSSQSEDRFPSLISASVDSRIVDSETEVICSTEGMILSANESHYVSSEIPMGLSSSPAVNNNNTICEDENDDHAQFHLSLEKNESDILKKASNTNVPQIKGSFFSGMKRILMSPKHRPGRAQPVNVAQNVDAKNNSNIKNNVNGPLHRSMVDYRNTDDNDTEHTLFEVNRLMRSHSLDSDSGNGSLVSSLNSASLHPNSTGTSGHNSKKKKTSQPKDILSTEHQNYFDKKYAEIMSEIPQPSEPSGNGGKAPSFCENHFSMNNTVTTRTDETKEKDDISDCQEAVDNCEEAVDQEEIALFQFKQLPAPDQFGYGNPFLMFACLTLLLQHRDVIVNTGMEYDELAMYFDKRVRKHHVNKVLQQARQLYTEYICMQQKLQQDKDALPEFSV</sequence>
<evidence type="ECO:0000256" key="1">
    <source>
        <dbReference type="ARBA" id="ARBA00022468"/>
    </source>
</evidence>
<feature type="compositionally biased region" description="Basic and acidic residues" evidence="2">
    <location>
        <begin position="591"/>
        <end position="607"/>
    </location>
</feature>
<keyword evidence="1" id="KW-0343">GTPase activation</keyword>
<dbReference type="Gene3D" id="1.10.472.80">
    <property type="entry name" value="Ypt/Rab-GAP domain of gyp1p, domain 3"/>
    <property type="match status" value="1"/>
</dbReference>
<dbReference type="PANTHER" id="PTHR22957">
    <property type="entry name" value="TBC1 DOMAIN FAMILY MEMBER GTPASE-ACTIVATING PROTEIN"/>
    <property type="match status" value="1"/>
</dbReference>
<name>A0ABY7FSZ5_MYAAR</name>
<dbReference type="Gene3D" id="3.10.20.90">
    <property type="entry name" value="Phosphatidylinositol 3-kinase Catalytic Subunit, Chain A, domain 1"/>
    <property type="match status" value="1"/>
</dbReference>
<feature type="compositionally biased region" description="Low complexity" evidence="2">
    <location>
        <begin position="822"/>
        <end position="839"/>
    </location>
</feature>
<dbReference type="PANTHER" id="PTHR22957:SF333">
    <property type="entry name" value="TBC1 DOMAIN FAMILY MEMBER 25"/>
    <property type="match status" value="1"/>
</dbReference>
<dbReference type="Pfam" id="PF00566">
    <property type="entry name" value="RabGAP-TBC"/>
    <property type="match status" value="1"/>
</dbReference>
<proteinExistence type="predicted"/>
<reference evidence="4" key="1">
    <citation type="submission" date="2022-11" db="EMBL/GenBank/DDBJ databases">
        <title>Centuries of genome instability and evolution in soft-shell clam transmissible cancer (bioRxiv).</title>
        <authorList>
            <person name="Hart S.F.M."/>
            <person name="Yonemitsu M.A."/>
            <person name="Giersch R.M."/>
            <person name="Beal B.F."/>
            <person name="Arriagada G."/>
            <person name="Davis B.W."/>
            <person name="Ostrander E.A."/>
            <person name="Goff S.P."/>
            <person name="Metzger M.J."/>
        </authorList>
    </citation>
    <scope>NUCLEOTIDE SEQUENCE</scope>
    <source>
        <strain evidence="4">MELC-2E11</strain>
        <tissue evidence="4">Siphon/mantle</tissue>
    </source>
</reference>
<feature type="region of interest" description="Disordered" evidence="2">
    <location>
        <begin position="591"/>
        <end position="633"/>
    </location>
</feature>
<dbReference type="InterPro" id="IPR035969">
    <property type="entry name" value="Rab-GAP_TBC_sf"/>
</dbReference>
<organism evidence="4 5">
    <name type="scientific">Mya arenaria</name>
    <name type="common">Soft-shell clam</name>
    <dbReference type="NCBI Taxonomy" id="6604"/>
    <lineage>
        <taxon>Eukaryota</taxon>
        <taxon>Metazoa</taxon>
        <taxon>Spiralia</taxon>
        <taxon>Lophotrochozoa</taxon>
        <taxon>Mollusca</taxon>
        <taxon>Bivalvia</taxon>
        <taxon>Autobranchia</taxon>
        <taxon>Heteroconchia</taxon>
        <taxon>Euheterodonta</taxon>
        <taxon>Imparidentia</taxon>
        <taxon>Neoheterodontei</taxon>
        <taxon>Myida</taxon>
        <taxon>Myoidea</taxon>
        <taxon>Myidae</taxon>
        <taxon>Mya</taxon>
    </lineage>
</organism>
<dbReference type="PROSITE" id="PS50086">
    <property type="entry name" value="TBC_RABGAP"/>
    <property type="match status" value="1"/>
</dbReference>
<dbReference type="Gene3D" id="1.10.8.270">
    <property type="entry name" value="putative rabgap domain of human tbc1 domain family member 14 like domains"/>
    <property type="match status" value="1"/>
</dbReference>
<evidence type="ECO:0000313" key="5">
    <source>
        <dbReference type="Proteomes" id="UP001164746"/>
    </source>
</evidence>
<evidence type="ECO:0000313" key="4">
    <source>
        <dbReference type="EMBL" id="WAR25345.1"/>
    </source>
</evidence>
<feature type="compositionally biased region" description="Low complexity" evidence="2">
    <location>
        <begin position="608"/>
        <end position="628"/>
    </location>
</feature>
<feature type="region of interest" description="Disordered" evidence="2">
    <location>
        <begin position="496"/>
        <end position="572"/>
    </location>
</feature>
<accession>A0ABY7FSZ5</accession>
<dbReference type="InterPro" id="IPR000195">
    <property type="entry name" value="Rab-GAP-TBC_dom"/>
</dbReference>
<evidence type="ECO:0000256" key="2">
    <source>
        <dbReference type="SAM" id="MobiDB-lite"/>
    </source>
</evidence>
<dbReference type="SUPFAM" id="SSF47923">
    <property type="entry name" value="Ypt/Rab-GAP domain of gyp1p"/>
    <property type="match status" value="2"/>
</dbReference>
<evidence type="ECO:0000259" key="3">
    <source>
        <dbReference type="PROSITE" id="PS50086"/>
    </source>
</evidence>
<protein>
    <submittedName>
        <fullName evidence="4">TBC25-like protein</fullName>
    </submittedName>
</protein>